<evidence type="ECO:0000256" key="3">
    <source>
        <dbReference type="ARBA" id="ARBA00008939"/>
    </source>
</evidence>
<dbReference type="Gene3D" id="3.40.30.10">
    <property type="entry name" value="Glutaredoxin"/>
    <property type="match status" value="1"/>
</dbReference>
<dbReference type="EMBL" id="JAKCXM010000017">
    <property type="protein sequence ID" value="KAJ0407844.1"/>
    <property type="molecule type" value="Genomic_DNA"/>
</dbReference>
<keyword evidence="8" id="KW-0496">Mitochondrion</keyword>
<evidence type="ECO:0000256" key="7">
    <source>
        <dbReference type="ARBA" id="ARBA00022982"/>
    </source>
</evidence>
<keyword evidence="4" id="KW-0813">Transport</keyword>
<feature type="domain" description="Ribosomal protein/NADH dehydrogenase" evidence="10">
    <location>
        <begin position="20"/>
        <end position="93"/>
    </location>
</feature>
<reference evidence="11" key="1">
    <citation type="submission" date="2021-12" db="EMBL/GenBank/DDBJ databases">
        <title>Prjna785345.</title>
        <authorList>
            <person name="Rujirawat T."/>
            <person name="Krajaejun T."/>
        </authorList>
    </citation>
    <scope>NUCLEOTIDE SEQUENCE</scope>
    <source>
        <strain evidence="11">Pi057C3</strain>
    </source>
</reference>
<proteinExistence type="inferred from homology"/>
<dbReference type="InterPro" id="IPR036249">
    <property type="entry name" value="Thioredoxin-like_sf"/>
</dbReference>
<dbReference type="Pfam" id="PF05047">
    <property type="entry name" value="L51_S25_CI-B8"/>
    <property type="match status" value="1"/>
</dbReference>
<comment type="function">
    <text evidence="1">Accessory subunit of the mitochondrial membrane respiratory chain NADH dehydrogenase (Complex I), that is believed not to be involved in catalysis. Complex I functions in the transfer of electrons from NADH to the respiratory chain. The immediate electron acceptor for the enzyme is believed to be ubiquinone.</text>
</comment>
<evidence type="ECO:0000259" key="10">
    <source>
        <dbReference type="SMART" id="SM00916"/>
    </source>
</evidence>
<evidence type="ECO:0000313" key="11">
    <source>
        <dbReference type="EMBL" id="KAJ0407844.1"/>
    </source>
</evidence>
<keyword evidence="9" id="KW-0472">Membrane</keyword>
<sequence>MSWRAQISRAVQELRFVACDTSQHSQGLRTFFRRNYAELKMLNPRTPFVYREAEAMQPFIYARFDWGKEQKIFVDNKTDDEILEVLKGIVEYGHSLPKSPESDLYVAAPIIEAARGEDAYEPINLTWDGKVHRRNPDFDVPLDEAVKIDPREEVAV</sequence>
<dbReference type="AlphaFoldDB" id="A0AAD5M7Y5"/>
<evidence type="ECO:0000256" key="9">
    <source>
        <dbReference type="ARBA" id="ARBA00023136"/>
    </source>
</evidence>
<dbReference type="GO" id="GO:0005743">
    <property type="term" value="C:mitochondrial inner membrane"/>
    <property type="evidence" value="ECO:0007669"/>
    <property type="project" value="UniProtKB-SubCell"/>
</dbReference>
<evidence type="ECO:0000256" key="1">
    <source>
        <dbReference type="ARBA" id="ARBA00003195"/>
    </source>
</evidence>
<evidence type="ECO:0000313" key="12">
    <source>
        <dbReference type="Proteomes" id="UP001209570"/>
    </source>
</evidence>
<evidence type="ECO:0000256" key="6">
    <source>
        <dbReference type="ARBA" id="ARBA00022792"/>
    </source>
</evidence>
<comment type="subcellular location">
    <subcellularLocation>
        <location evidence="2">Mitochondrion inner membrane</location>
        <topology evidence="2">Peripheral membrane protein</topology>
        <orientation evidence="2">Matrix side</orientation>
    </subcellularLocation>
</comment>
<keyword evidence="7" id="KW-0249">Electron transport</keyword>
<gene>
    <name evidence="11" type="ORF">P43SY_008305</name>
</gene>
<evidence type="ECO:0000256" key="2">
    <source>
        <dbReference type="ARBA" id="ARBA00004443"/>
    </source>
</evidence>
<dbReference type="SMART" id="SM00916">
    <property type="entry name" value="L51_S25_CI-B8"/>
    <property type="match status" value="1"/>
</dbReference>
<accession>A0AAD5M7Y5</accession>
<dbReference type="PANTHER" id="PTHR12878">
    <property type="entry name" value="NADH-UBIQUINONE OXIDOREDUCTASE B8 SUBUNIT"/>
    <property type="match status" value="1"/>
</dbReference>
<evidence type="ECO:0000256" key="8">
    <source>
        <dbReference type="ARBA" id="ARBA00023128"/>
    </source>
</evidence>
<organism evidence="11 12">
    <name type="scientific">Pythium insidiosum</name>
    <name type="common">Pythiosis disease agent</name>
    <dbReference type="NCBI Taxonomy" id="114742"/>
    <lineage>
        <taxon>Eukaryota</taxon>
        <taxon>Sar</taxon>
        <taxon>Stramenopiles</taxon>
        <taxon>Oomycota</taxon>
        <taxon>Peronosporomycetes</taxon>
        <taxon>Pythiales</taxon>
        <taxon>Pythiaceae</taxon>
        <taxon>Pythium</taxon>
    </lineage>
</organism>
<keyword evidence="12" id="KW-1185">Reference proteome</keyword>
<comment type="caution">
    <text evidence="11">The sequence shown here is derived from an EMBL/GenBank/DDBJ whole genome shotgun (WGS) entry which is preliminary data.</text>
</comment>
<keyword evidence="5" id="KW-0679">Respiratory chain</keyword>
<evidence type="ECO:0000256" key="4">
    <source>
        <dbReference type="ARBA" id="ARBA00022448"/>
    </source>
</evidence>
<protein>
    <recommendedName>
        <fullName evidence="10">Ribosomal protein/NADH dehydrogenase domain-containing protein</fullName>
    </recommendedName>
</protein>
<evidence type="ECO:0000256" key="5">
    <source>
        <dbReference type="ARBA" id="ARBA00022660"/>
    </source>
</evidence>
<name>A0AAD5M7Y5_PYTIN</name>
<keyword evidence="6" id="KW-0999">Mitochondrion inner membrane</keyword>
<dbReference type="SUPFAM" id="SSF52833">
    <property type="entry name" value="Thioredoxin-like"/>
    <property type="match status" value="1"/>
</dbReference>
<dbReference type="Proteomes" id="UP001209570">
    <property type="component" value="Unassembled WGS sequence"/>
</dbReference>
<dbReference type="InterPro" id="IPR016464">
    <property type="entry name" value="NADH_Ub_cplx-1_asu_su-2"/>
</dbReference>
<comment type="similarity">
    <text evidence="3">Belongs to the complex I NDUFA2 subunit family.</text>
</comment>
<dbReference type="InterPro" id="IPR007741">
    <property type="entry name" value="Ribosomal_mL43/mS25/NADH_DH"/>
</dbReference>
<dbReference type="PANTHER" id="PTHR12878:SF0">
    <property type="entry name" value="NADH DEHYDROGENASE [UBIQUINONE] 1 ALPHA SUBCOMPLEX SUBUNIT 2"/>
    <property type="match status" value="1"/>
</dbReference>